<dbReference type="WBParaSite" id="maker-uti_cns_0014581-snap-gene-0.5-mRNA-1">
    <property type="protein sequence ID" value="maker-uti_cns_0014581-snap-gene-0.5-mRNA-1"/>
    <property type="gene ID" value="maker-uti_cns_0014581-snap-gene-0.5"/>
</dbReference>
<keyword evidence="1" id="KW-0812">Transmembrane</keyword>
<dbReference type="Proteomes" id="UP000095280">
    <property type="component" value="Unplaced"/>
</dbReference>
<keyword evidence="3" id="KW-1185">Reference proteome</keyword>
<evidence type="ECO:0000259" key="2">
    <source>
        <dbReference type="Pfam" id="PF02194"/>
    </source>
</evidence>
<dbReference type="Pfam" id="PF02194">
    <property type="entry name" value="PXA"/>
    <property type="match status" value="1"/>
</dbReference>
<organism evidence="3 4">
    <name type="scientific">Macrostomum lignano</name>
    <dbReference type="NCBI Taxonomy" id="282301"/>
    <lineage>
        <taxon>Eukaryota</taxon>
        <taxon>Metazoa</taxon>
        <taxon>Spiralia</taxon>
        <taxon>Lophotrochozoa</taxon>
        <taxon>Platyhelminthes</taxon>
        <taxon>Rhabditophora</taxon>
        <taxon>Macrostomorpha</taxon>
        <taxon>Macrostomida</taxon>
        <taxon>Macrostomidae</taxon>
        <taxon>Macrostomum</taxon>
    </lineage>
</organism>
<dbReference type="PANTHER" id="PTHR22775">
    <property type="entry name" value="SORTING NEXIN"/>
    <property type="match status" value="1"/>
</dbReference>
<dbReference type="PANTHER" id="PTHR22775:SF3">
    <property type="entry name" value="SORTING NEXIN-13"/>
    <property type="match status" value="1"/>
</dbReference>
<accession>A0A1I8IP06</accession>
<feature type="transmembrane region" description="Helical" evidence="1">
    <location>
        <begin position="6"/>
        <end position="25"/>
    </location>
</feature>
<keyword evidence="1" id="KW-1133">Transmembrane helix</keyword>
<dbReference type="InterPro" id="IPR003114">
    <property type="entry name" value="Phox_assoc"/>
</dbReference>
<sequence>MFSILLYLLLYVSSFLIGLAVIWYLTDKTNWIRYEDNSSESSESVSCSAEPHCTVCGNSNCYRPRSASTSSFPPYLNINFTVDEPVSDALFECDIGQFVEDQVIPGAVAHYQVCNDVLRRGHLHVAMKDRTAEYDYVKGLVSKVLPHLLHPTAKGSKSLEMLLTEILTVAVLMPALDSLANPHTVNRLILEALDDFPLPQPSGQPVARVPVLHRYTEMAMAASKAEWQQQQQQP</sequence>
<evidence type="ECO:0000313" key="4">
    <source>
        <dbReference type="WBParaSite" id="maker-uti_cns_0014581-snap-gene-0.5-mRNA-1"/>
    </source>
</evidence>
<dbReference type="GO" id="GO:0035091">
    <property type="term" value="F:phosphatidylinositol binding"/>
    <property type="evidence" value="ECO:0007669"/>
    <property type="project" value="TreeGrafter"/>
</dbReference>
<dbReference type="AlphaFoldDB" id="A0A1I8IP06"/>
<reference evidence="4" key="1">
    <citation type="submission" date="2016-11" db="UniProtKB">
        <authorList>
            <consortium name="WormBaseParasite"/>
        </authorList>
    </citation>
    <scope>IDENTIFICATION</scope>
</reference>
<evidence type="ECO:0000256" key="1">
    <source>
        <dbReference type="SAM" id="Phobius"/>
    </source>
</evidence>
<protein>
    <submittedName>
        <fullName evidence="4">PXA domain-containing protein</fullName>
    </submittedName>
</protein>
<proteinExistence type="predicted"/>
<evidence type="ECO:0000313" key="3">
    <source>
        <dbReference type="Proteomes" id="UP000095280"/>
    </source>
</evidence>
<name>A0A1I8IP06_9PLAT</name>
<keyword evidence="1" id="KW-0472">Membrane</keyword>
<feature type="domain" description="PXA" evidence="2">
    <location>
        <begin position="116"/>
        <end position="191"/>
    </location>
</feature>